<evidence type="ECO:0008006" key="3">
    <source>
        <dbReference type="Google" id="ProtNLM"/>
    </source>
</evidence>
<evidence type="ECO:0000313" key="1">
    <source>
        <dbReference type="EMBL" id="KAK5637714.1"/>
    </source>
</evidence>
<protein>
    <recommendedName>
        <fullName evidence="3">Reverse transcriptase</fullName>
    </recommendedName>
</protein>
<keyword evidence="2" id="KW-1185">Reference proteome</keyword>
<proteinExistence type="predicted"/>
<dbReference type="Proteomes" id="UP001329430">
    <property type="component" value="Unassembled WGS sequence"/>
</dbReference>
<accession>A0AAN7V6I6</accession>
<organism evidence="1 2">
    <name type="scientific">Pyrocoelia pectoralis</name>
    <dbReference type="NCBI Taxonomy" id="417401"/>
    <lineage>
        <taxon>Eukaryota</taxon>
        <taxon>Metazoa</taxon>
        <taxon>Ecdysozoa</taxon>
        <taxon>Arthropoda</taxon>
        <taxon>Hexapoda</taxon>
        <taxon>Insecta</taxon>
        <taxon>Pterygota</taxon>
        <taxon>Neoptera</taxon>
        <taxon>Endopterygota</taxon>
        <taxon>Coleoptera</taxon>
        <taxon>Polyphaga</taxon>
        <taxon>Elateriformia</taxon>
        <taxon>Elateroidea</taxon>
        <taxon>Lampyridae</taxon>
        <taxon>Lampyrinae</taxon>
        <taxon>Pyrocoelia</taxon>
    </lineage>
</organism>
<dbReference type="EMBL" id="JAVRBK010000289">
    <property type="protein sequence ID" value="KAK5637714.1"/>
    <property type="molecule type" value="Genomic_DNA"/>
</dbReference>
<comment type="caution">
    <text evidence="1">The sequence shown here is derived from an EMBL/GenBank/DDBJ whole genome shotgun (WGS) entry which is preliminary data.</text>
</comment>
<gene>
    <name evidence="1" type="ORF">RI129_000119</name>
</gene>
<dbReference type="AlphaFoldDB" id="A0AAN7V6I6"/>
<reference evidence="1 2" key="1">
    <citation type="journal article" date="2024" name="Insects">
        <title>An Improved Chromosome-Level Genome Assembly of the Firefly Pyrocoelia pectoralis.</title>
        <authorList>
            <person name="Fu X."/>
            <person name="Meyer-Rochow V.B."/>
            <person name="Ballantyne L."/>
            <person name="Zhu X."/>
        </authorList>
    </citation>
    <scope>NUCLEOTIDE SEQUENCE [LARGE SCALE GENOMIC DNA]</scope>
    <source>
        <strain evidence="1">XCY_ONT2</strain>
    </source>
</reference>
<sequence>MAHFLTGHGENGRYLHKIGKREDESCVDCLLTDGKDHAVFECPRWFEERREAFSKIGEVLTPDNIVQKMCQNETNWRIIQRFVTLVIGTRERTCIRDRG</sequence>
<name>A0AAN7V6I6_9COLE</name>
<evidence type="ECO:0000313" key="2">
    <source>
        <dbReference type="Proteomes" id="UP001329430"/>
    </source>
</evidence>